<evidence type="ECO:0000313" key="3">
    <source>
        <dbReference type="EMBL" id="CDJ29540.1"/>
    </source>
</evidence>
<feature type="region of interest" description="Disordered" evidence="2">
    <location>
        <begin position="241"/>
        <end position="260"/>
    </location>
</feature>
<feature type="region of interest" description="Disordered" evidence="2">
    <location>
        <begin position="507"/>
        <end position="543"/>
    </location>
</feature>
<reference evidence="3" key="2">
    <citation type="submission" date="2013-10" db="EMBL/GenBank/DDBJ databases">
        <authorList>
            <person name="Aslett M."/>
        </authorList>
    </citation>
    <scope>NUCLEOTIDE SEQUENCE [LARGE SCALE GENOMIC DNA]</scope>
    <source>
        <strain evidence="3">Houghton</strain>
    </source>
</reference>
<name>U6JVP1_9EIME</name>
<dbReference type="GeneID" id="25375447"/>
<proteinExistence type="predicted"/>
<dbReference type="Proteomes" id="UP000030744">
    <property type="component" value="Unassembled WGS sequence"/>
</dbReference>
<keyword evidence="4" id="KW-1185">Reference proteome</keyword>
<accession>U6JVP1</accession>
<protein>
    <submittedName>
        <fullName evidence="3">Uncharacterized protein</fullName>
    </submittedName>
</protein>
<gene>
    <name evidence="3" type="ORF">EMH_0004120</name>
</gene>
<evidence type="ECO:0000256" key="1">
    <source>
        <dbReference type="SAM" id="Coils"/>
    </source>
</evidence>
<feature type="region of interest" description="Disordered" evidence="2">
    <location>
        <begin position="326"/>
        <end position="353"/>
    </location>
</feature>
<reference evidence="3" key="1">
    <citation type="submission" date="2013-10" db="EMBL/GenBank/DDBJ databases">
        <title>Genomic analysis of the causative agents of coccidiosis in chickens.</title>
        <authorList>
            <person name="Reid A.J."/>
            <person name="Blake D."/>
            <person name="Billington K."/>
            <person name="Browne H."/>
            <person name="Dunn M."/>
            <person name="Hung S."/>
            <person name="Kawahara F."/>
            <person name="Miranda-Saavedra D."/>
            <person name="Mourier T."/>
            <person name="Nagra H."/>
            <person name="Otto T.D."/>
            <person name="Rawlings N."/>
            <person name="Sanchez A."/>
            <person name="Sanders M."/>
            <person name="Subramaniam C."/>
            <person name="Tay Y."/>
            <person name="Dear P."/>
            <person name="Doerig C."/>
            <person name="Gruber A."/>
            <person name="Parkinson J."/>
            <person name="Shirley M."/>
            <person name="Wan K.L."/>
            <person name="Berriman M."/>
            <person name="Tomley F."/>
            <person name="Pain A."/>
        </authorList>
    </citation>
    <scope>NUCLEOTIDE SEQUENCE [LARGE SCALE GENOMIC DNA]</scope>
    <source>
        <strain evidence="3">Houghton</strain>
    </source>
</reference>
<dbReference type="OrthoDB" id="346616at2759"/>
<evidence type="ECO:0000256" key="2">
    <source>
        <dbReference type="SAM" id="MobiDB-lite"/>
    </source>
</evidence>
<organism evidence="3 4">
    <name type="scientific">Eimeria mitis</name>
    <dbReference type="NCBI Taxonomy" id="44415"/>
    <lineage>
        <taxon>Eukaryota</taxon>
        <taxon>Sar</taxon>
        <taxon>Alveolata</taxon>
        <taxon>Apicomplexa</taxon>
        <taxon>Conoidasida</taxon>
        <taxon>Coccidia</taxon>
        <taxon>Eucoccidiorida</taxon>
        <taxon>Eimeriorina</taxon>
        <taxon>Eimeriidae</taxon>
        <taxon>Eimeria</taxon>
    </lineage>
</organism>
<sequence length="701" mass="76795">MCSFLLCLNACGVGQETVLQIIGTSDTVPTAAVDLSLLYQGDPSLPSSLQLNYSHAHFVATPPPPPTPPPSPALSSSCGNRIPPHFAHPAGVLHLTSGHQQFGASSSWSHTPQPTPVLDGLRASISSQASMLCMPSTVGSSDSIPVGQVSQIECQLASRKQGFQVPSSYSIPSNGNGYLGGRKNCKDSAAASMPALAGERLTAELQQHLGAAIVAAAAASAVPVQHQPPAIPISSNSSFWTQQQQLHDMQHHQEQPQQQLQSHLRASCNWADLQLLSQLCMAHPQQISKPNEPPRVLPQQHAQRGQIHQHDDLQQSILHRQIQQAQQEQANRLSSNQLHEFSGSRPSSASPPISLQQLQQHIQTLQLQYKEGEQQKENIASARSFLPHAGQMNEETQVLLSKQVQQELQHHLQQELQRRLPQNLQQSQHYRPPQAELPPVQRWALPHATLLHGEQHYPLTWSDPGQGQFQQLQQLQPLRDRALLNQDPADAAKIQHLEPELLQQPSQDAPIEPLSPVPPPQWAQIPQHQQQQQAQQPPQQRNDVRISLASPQGIPGCTSPRLSAQLPQREQSAILLEAKEPINTATLPQHPESAAYGLTQPVLKGFVHSALSQVIQSEEETCDPLAVRKLLEDLLKIMNLTTTEEAPKCQGPKVATLNHTTDTSLDNEASSGVQKMVKEIGTRTTEEVEVCSIQPKKVLCI</sequence>
<feature type="compositionally biased region" description="Polar residues" evidence="2">
    <location>
        <begin position="335"/>
        <end position="353"/>
    </location>
</feature>
<feature type="region of interest" description="Disordered" evidence="2">
    <location>
        <begin position="286"/>
        <end position="310"/>
    </location>
</feature>
<dbReference type="EMBL" id="HG681970">
    <property type="protein sequence ID" value="CDJ29540.1"/>
    <property type="molecule type" value="Genomic_DNA"/>
</dbReference>
<feature type="coiled-coil region" evidence="1">
    <location>
        <begin position="355"/>
        <end position="382"/>
    </location>
</feature>
<dbReference type="AlphaFoldDB" id="U6JVP1"/>
<dbReference type="RefSeq" id="XP_013352109.1">
    <property type="nucleotide sequence ID" value="XM_013496655.1"/>
</dbReference>
<keyword evidence="1" id="KW-0175">Coiled coil</keyword>
<evidence type="ECO:0000313" key="4">
    <source>
        <dbReference type="Proteomes" id="UP000030744"/>
    </source>
</evidence>
<dbReference type="VEuPathDB" id="ToxoDB:EMH_0004120"/>
<feature type="compositionally biased region" description="Low complexity" evidence="2">
    <location>
        <begin position="522"/>
        <end position="540"/>
    </location>
</feature>